<dbReference type="KEGG" id="masz:C9I28_20315"/>
<keyword evidence="2" id="KW-1185">Reference proteome</keyword>
<gene>
    <name evidence="1" type="ORF">C9I28_20315</name>
</gene>
<evidence type="ECO:0000313" key="2">
    <source>
        <dbReference type="Proteomes" id="UP000240505"/>
    </source>
</evidence>
<organism evidence="1 2">
    <name type="scientific">Pseudoduganella armeniaca</name>
    <dbReference type="NCBI Taxonomy" id="2072590"/>
    <lineage>
        <taxon>Bacteria</taxon>
        <taxon>Pseudomonadati</taxon>
        <taxon>Pseudomonadota</taxon>
        <taxon>Betaproteobacteria</taxon>
        <taxon>Burkholderiales</taxon>
        <taxon>Oxalobacteraceae</taxon>
        <taxon>Telluria group</taxon>
        <taxon>Pseudoduganella</taxon>
    </lineage>
</organism>
<dbReference type="Proteomes" id="UP000240505">
    <property type="component" value="Chromosome"/>
</dbReference>
<accession>A0A2R4CDJ8</accession>
<dbReference type="EMBL" id="CP028324">
    <property type="protein sequence ID" value="AVR97717.1"/>
    <property type="molecule type" value="Genomic_DNA"/>
</dbReference>
<reference evidence="1 2" key="1">
    <citation type="submission" date="2018-03" db="EMBL/GenBank/DDBJ databases">
        <title>Massilia armeniaca sp. nov., isolated from desert soil.</title>
        <authorList>
            <person name="Huang H."/>
            <person name="Ren M."/>
        </authorList>
    </citation>
    <scope>NUCLEOTIDE SEQUENCE [LARGE SCALE GENOMIC DNA]</scope>
    <source>
        <strain evidence="1 2">ZMN-3</strain>
    </source>
</reference>
<protein>
    <submittedName>
        <fullName evidence="1">Uncharacterized protein</fullName>
    </submittedName>
</protein>
<evidence type="ECO:0000313" key="1">
    <source>
        <dbReference type="EMBL" id="AVR97717.1"/>
    </source>
</evidence>
<name>A0A2R4CDJ8_9BURK</name>
<sequence>MQGERARPIQMLIWYPARKGGEPVRYGDYVRTEATDEAFDRTAAQVEAQVATVRKEIETRLGAAPAAAMLAQRM</sequence>
<proteinExistence type="predicted"/>
<dbReference type="AlphaFoldDB" id="A0A2R4CDJ8"/>